<gene>
    <name evidence="4" type="ORF">KABA2_09S03564</name>
</gene>
<name>A0A8H2ZI20_9SACH</name>
<evidence type="ECO:0000256" key="2">
    <source>
        <dbReference type="PROSITE-ProRule" id="PRU00176"/>
    </source>
</evidence>
<dbReference type="InterPro" id="IPR035979">
    <property type="entry name" value="RBD_domain_sf"/>
</dbReference>
<accession>A0A8H2ZI20</accession>
<evidence type="ECO:0000259" key="3">
    <source>
        <dbReference type="PROSITE" id="PS50102"/>
    </source>
</evidence>
<evidence type="ECO:0000313" key="5">
    <source>
        <dbReference type="Proteomes" id="UP000644660"/>
    </source>
</evidence>
<evidence type="ECO:0000313" key="4">
    <source>
        <dbReference type="EMBL" id="CAB4256389.1"/>
    </source>
</evidence>
<dbReference type="InterPro" id="IPR000504">
    <property type="entry name" value="RRM_dom"/>
</dbReference>
<protein>
    <submittedName>
        <fullName evidence="4">Some similarities with Saccharomyces cerevisiae YIR001C SGN1 Cytoplasmic RNA-binding protein, contains an RNA recognition motif (RRM)</fullName>
    </submittedName>
</protein>
<dbReference type="RefSeq" id="XP_041408233.1">
    <property type="nucleotide sequence ID" value="XM_041552299.1"/>
</dbReference>
<dbReference type="PANTHER" id="PTHR23236">
    <property type="entry name" value="EUKARYOTIC TRANSLATION INITIATION FACTOR 4B/4H"/>
    <property type="match status" value="1"/>
</dbReference>
<dbReference type="AlphaFoldDB" id="A0A8H2ZI20"/>
<dbReference type="PANTHER" id="PTHR23236:SF12">
    <property type="entry name" value="EUKARYOTIC INITIATION FACTOR 4B-RELATED"/>
    <property type="match status" value="1"/>
</dbReference>
<proteinExistence type="predicted"/>
<reference evidence="4 5" key="1">
    <citation type="submission" date="2020-05" db="EMBL/GenBank/DDBJ databases">
        <authorList>
            <person name="Casaregola S."/>
            <person name="Devillers H."/>
            <person name="Grondin C."/>
        </authorList>
    </citation>
    <scope>NUCLEOTIDE SEQUENCE [LARGE SCALE GENOMIC DNA]</scope>
    <source>
        <strain evidence="4 5">CLIB 1767</strain>
    </source>
</reference>
<dbReference type="OrthoDB" id="4726at2759"/>
<dbReference type="InterPro" id="IPR012677">
    <property type="entry name" value="Nucleotide-bd_a/b_plait_sf"/>
</dbReference>
<organism evidence="4 5">
    <name type="scientific">Maudiozyma barnettii</name>
    <dbReference type="NCBI Taxonomy" id="61262"/>
    <lineage>
        <taxon>Eukaryota</taxon>
        <taxon>Fungi</taxon>
        <taxon>Dikarya</taxon>
        <taxon>Ascomycota</taxon>
        <taxon>Saccharomycotina</taxon>
        <taxon>Saccharomycetes</taxon>
        <taxon>Saccharomycetales</taxon>
        <taxon>Saccharomycetaceae</taxon>
        <taxon>Maudiozyma</taxon>
    </lineage>
</organism>
<dbReference type="GO" id="GO:0005737">
    <property type="term" value="C:cytoplasm"/>
    <property type="evidence" value="ECO:0007669"/>
    <property type="project" value="TreeGrafter"/>
</dbReference>
<sequence>MSLEIEPQLLEGNTGMKVFTSMTQDERKRMQTEADARSIFVSNIHRDITPDNIEEHFGQCGSIERITVVSDTHHRDLAHAYVEFDTEESMTRALVLDKSEFEGKAITVAKKRTNIHSYKKHTATKKQVK</sequence>
<dbReference type="GeneID" id="64859465"/>
<dbReference type="Pfam" id="PF00076">
    <property type="entry name" value="RRM_1"/>
    <property type="match status" value="1"/>
</dbReference>
<dbReference type="EMBL" id="CAEFZW010000009">
    <property type="protein sequence ID" value="CAB4256389.1"/>
    <property type="molecule type" value="Genomic_DNA"/>
</dbReference>
<dbReference type="SMART" id="SM00360">
    <property type="entry name" value="RRM"/>
    <property type="match status" value="1"/>
</dbReference>
<keyword evidence="5" id="KW-1185">Reference proteome</keyword>
<dbReference type="SUPFAM" id="SSF54928">
    <property type="entry name" value="RNA-binding domain, RBD"/>
    <property type="match status" value="1"/>
</dbReference>
<dbReference type="Gene3D" id="3.30.70.330">
    <property type="match status" value="1"/>
</dbReference>
<comment type="caution">
    <text evidence="4">The sequence shown here is derived from an EMBL/GenBank/DDBJ whole genome shotgun (WGS) entry which is preliminary data.</text>
</comment>
<keyword evidence="1 2" id="KW-0694">RNA-binding</keyword>
<feature type="domain" description="RRM" evidence="3">
    <location>
        <begin position="37"/>
        <end position="113"/>
    </location>
</feature>
<dbReference type="GO" id="GO:0008143">
    <property type="term" value="F:poly(A) binding"/>
    <property type="evidence" value="ECO:0007669"/>
    <property type="project" value="TreeGrafter"/>
</dbReference>
<dbReference type="Proteomes" id="UP000644660">
    <property type="component" value="Unassembled WGS sequence"/>
</dbReference>
<dbReference type="PROSITE" id="PS50102">
    <property type="entry name" value="RRM"/>
    <property type="match status" value="1"/>
</dbReference>
<evidence type="ECO:0000256" key="1">
    <source>
        <dbReference type="ARBA" id="ARBA00022884"/>
    </source>
</evidence>